<evidence type="ECO:0000259" key="12">
    <source>
        <dbReference type="PROSITE" id="PS50198"/>
    </source>
</evidence>
<keyword evidence="5 11" id="KW-1133">Transmembrane helix</keyword>
<feature type="transmembrane region" description="Helical" evidence="11">
    <location>
        <begin position="12"/>
        <end position="30"/>
    </location>
</feature>
<evidence type="ECO:0000256" key="10">
    <source>
        <dbReference type="ARBA" id="ARBA00042775"/>
    </source>
</evidence>
<dbReference type="GO" id="GO:0003755">
    <property type="term" value="F:peptidyl-prolyl cis-trans isomerase activity"/>
    <property type="evidence" value="ECO:0007669"/>
    <property type="project" value="InterPro"/>
</dbReference>
<keyword evidence="6 11" id="KW-0472">Membrane</keyword>
<comment type="similarity">
    <text evidence="8">Belongs to the PpiD chaperone family.</text>
</comment>
<dbReference type="Pfam" id="PF13624">
    <property type="entry name" value="SurA_N_3"/>
    <property type="match status" value="1"/>
</dbReference>
<sequence>MTMLDRMRQHKNWLKWSLGVVVLAFMFLYIPDFLNPTIGVAPNDVVASIEGREITSIDFRRQYFEQVQSYQLAYGDEINDQLLRQLGFDRQILQQMIDEEAAVIEAERLDLSISDVEVTERLLSLPGLQNNGTFIGQEQYRLLLRSQTPPMTEEQFEEGMRRNLLVDKLRSAITAWIDVSDDELHEEYRLRNEKVKLDIVTFSPDEFRDSITTTAEELAGHLEVNAATYRVSEKRRINYLLIEAETLRPSVIVPDTDIAQHYTDNASQYSTPEQVRASHILFETDGKDETEVRTQAEAVLADARSGADFATLAEEHSEDAGSASLGGDLDYFSRGRMVPEFEATAFAMAPGTISDLVQTEYGFHIIHVTDKQEASTRPLDEVREQIADQLQFEQAQRQADLLAEQMAGDLATQEDLVRAAEEHGLSVTESNYFARSEAIDGLGLASGVASAAFTFELGEVGGPLRTPTGHVFLTVTDEQESYAPEIDEVRDQVESDVIDLRAREAAERRAAEITPLLQEAESFMAAAERADLVVTTDDLAARGAVVSGLRSRPEIEEIAFSLGVGETSDVLATDDLVAVIHVAEREEATEDGFAEAEDTLRGELLMDRQGRFFSAYMTQAKETMQIEINMETLAMSIL</sequence>
<name>A0A381TXR0_9ZZZZ</name>
<proteinExistence type="inferred from homology"/>
<accession>A0A381TXR0</accession>
<evidence type="ECO:0000256" key="3">
    <source>
        <dbReference type="ARBA" id="ARBA00022519"/>
    </source>
</evidence>
<evidence type="ECO:0000256" key="11">
    <source>
        <dbReference type="SAM" id="Phobius"/>
    </source>
</evidence>
<dbReference type="InterPro" id="IPR000297">
    <property type="entry name" value="PPIase_PpiC"/>
</dbReference>
<dbReference type="InterPro" id="IPR027304">
    <property type="entry name" value="Trigger_fact/SurA_dom_sf"/>
</dbReference>
<evidence type="ECO:0000256" key="7">
    <source>
        <dbReference type="ARBA" id="ARBA00023186"/>
    </source>
</evidence>
<comment type="subcellular location">
    <subcellularLocation>
        <location evidence="1">Cell inner membrane</location>
        <topology evidence="1">Single-pass type II membrane protein</topology>
        <orientation evidence="1">Periplasmic side</orientation>
    </subcellularLocation>
</comment>
<dbReference type="Pfam" id="PF13145">
    <property type="entry name" value="Rotamase_2"/>
    <property type="match status" value="1"/>
</dbReference>
<evidence type="ECO:0000256" key="6">
    <source>
        <dbReference type="ARBA" id="ARBA00023136"/>
    </source>
</evidence>
<dbReference type="EMBL" id="UINC01005332">
    <property type="protein sequence ID" value="SVA20639.1"/>
    <property type="molecule type" value="Genomic_DNA"/>
</dbReference>
<dbReference type="AlphaFoldDB" id="A0A381TXR0"/>
<dbReference type="SUPFAM" id="SSF109998">
    <property type="entry name" value="Triger factor/SurA peptide-binding domain-like"/>
    <property type="match status" value="1"/>
</dbReference>
<dbReference type="SUPFAM" id="SSF54534">
    <property type="entry name" value="FKBP-like"/>
    <property type="match status" value="1"/>
</dbReference>
<dbReference type="Gene3D" id="1.10.4030.10">
    <property type="entry name" value="Porin chaperone SurA, peptide-binding domain"/>
    <property type="match status" value="1"/>
</dbReference>
<evidence type="ECO:0000256" key="2">
    <source>
        <dbReference type="ARBA" id="ARBA00022475"/>
    </source>
</evidence>
<evidence type="ECO:0000313" key="13">
    <source>
        <dbReference type="EMBL" id="SVA20639.1"/>
    </source>
</evidence>
<keyword evidence="2" id="KW-1003">Cell membrane</keyword>
<dbReference type="PANTHER" id="PTHR47529">
    <property type="entry name" value="PEPTIDYL-PROLYL CIS-TRANS ISOMERASE D"/>
    <property type="match status" value="1"/>
</dbReference>
<dbReference type="Pfam" id="PF13616">
    <property type="entry name" value="Rotamase_3"/>
    <property type="match status" value="1"/>
</dbReference>
<feature type="domain" description="PpiC" evidence="12">
    <location>
        <begin position="272"/>
        <end position="370"/>
    </location>
</feature>
<evidence type="ECO:0000256" key="9">
    <source>
        <dbReference type="ARBA" id="ARBA00040743"/>
    </source>
</evidence>
<keyword evidence="7" id="KW-0143">Chaperone</keyword>
<evidence type="ECO:0000256" key="5">
    <source>
        <dbReference type="ARBA" id="ARBA00022989"/>
    </source>
</evidence>
<evidence type="ECO:0000256" key="8">
    <source>
        <dbReference type="ARBA" id="ARBA00038408"/>
    </source>
</evidence>
<protein>
    <recommendedName>
        <fullName evidence="9">Periplasmic chaperone PpiD</fullName>
    </recommendedName>
    <alternativeName>
        <fullName evidence="10">Periplasmic folding chaperone</fullName>
    </alternativeName>
</protein>
<dbReference type="InterPro" id="IPR052029">
    <property type="entry name" value="PpiD_chaperone"/>
</dbReference>
<evidence type="ECO:0000256" key="1">
    <source>
        <dbReference type="ARBA" id="ARBA00004382"/>
    </source>
</evidence>
<gene>
    <name evidence="13" type="ORF">METZ01_LOCUS73493</name>
</gene>
<reference evidence="13" key="1">
    <citation type="submission" date="2018-05" db="EMBL/GenBank/DDBJ databases">
        <authorList>
            <person name="Lanie J.A."/>
            <person name="Ng W.-L."/>
            <person name="Kazmierczak K.M."/>
            <person name="Andrzejewski T.M."/>
            <person name="Davidsen T.M."/>
            <person name="Wayne K.J."/>
            <person name="Tettelin H."/>
            <person name="Glass J.I."/>
            <person name="Rusch D."/>
            <person name="Podicherti R."/>
            <person name="Tsui H.-C.T."/>
            <person name="Winkler M.E."/>
        </authorList>
    </citation>
    <scope>NUCLEOTIDE SEQUENCE</scope>
</reference>
<dbReference type="InterPro" id="IPR046357">
    <property type="entry name" value="PPIase_dom_sf"/>
</dbReference>
<keyword evidence="4 11" id="KW-0812">Transmembrane</keyword>
<evidence type="ECO:0000256" key="4">
    <source>
        <dbReference type="ARBA" id="ARBA00022692"/>
    </source>
</evidence>
<dbReference type="PROSITE" id="PS50198">
    <property type="entry name" value="PPIC_PPIASE_2"/>
    <property type="match status" value="1"/>
</dbReference>
<dbReference type="GO" id="GO:0005886">
    <property type="term" value="C:plasma membrane"/>
    <property type="evidence" value="ECO:0007669"/>
    <property type="project" value="UniProtKB-SubCell"/>
</dbReference>
<dbReference type="Gene3D" id="3.10.50.40">
    <property type="match status" value="2"/>
</dbReference>
<organism evidence="13">
    <name type="scientific">marine metagenome</name>
    <dbReference type="NCBI Taxonomy" id="408172"/>
    <lineage>
        <taxon>unclassified sequences</taxon>
        <taxon>metagenomes</taxon>
        <taxon>ecological metagenomes</taxon>
    </lineage>
</organism>
<keyword evidence="3" id="KW-0997">Cell inner membrane</keyword>
<dbReference type="PANTHER" id="PTHR47529:SF1">
    <property type="entry name" value="PERIPLASMIC CHAPERONE PPID"/>
    <property type="match status" value="1"/>
</dbReference>